<organism evidence="1">
    <name type="scientific">hydrocarbon metagenome</name>
    <dbReference type="NCBI Taxonomy" id="938273"/>
    <lineage>
        <taxon>unclassified sequences</taxon>
        <taxon>metagenomes</taxon>
        <taxon>ecological metagenomes</taxon>
    </lineage>
</organism>
<dbReference type="EMBL" id="LNQE01001613">
    <property type="protein sequence ID" value="KUG14858.1"/>
    <property type="molecule type" value="Genomic_DNA"/>
</dbReference>
<comment type="caution">
    <text evidence="1">The sequence shown here is derived from an EMBL/GenBank/DDBJ whole genome shotgun (WGS) entry which is preliminary data.</text>
</comment>
<reference evidence="1" key="1">
    <citation type="journal article" date="2015" name="Proc. Natl. Acad. Sci. U.S.A.">
        <title>Networks of energetic and metabolic interactions define dynamics in microbial communities.</title>
        <authorList>
            <person name="Embree M."/>
            <person name="Liu J.K."/>
            <person name="Al-Bassam M.M."/>
            <person name="Zengler K."/>
        </authorList>
    </citation>
    <scope>NUCLEOTIDE SEQUENCE</scope>
</reference>
<dbReference type="AlphaFoldDB" id="A0A0W8F1S5"/>
<protein>
    <submittedName>
        <fullName evidence="1">Uncharacterized protein</fullName>
    </submittedName>
</protein>
<name>A0A0W8F1S5_9ZZZZ</name>
<accession>A0A0W8F1S5</accession>
<evidence type="ECO:0000313" key="1">
    <source>
        <dbReference type="EMBL" id="KUG14858.1"/>
    </source>
</evidence>
<gene>
    <name evidence="1" type="ORF">ASZ90_015513</name>
</gene>
<sequence>MVTATPVTYYPIENPCPDAISMNPRNMAEWDWTPEVKEALSRLGLDPYMGNTRLGYEKSGNTVTMVGMTPSAVMREWNLVRVNGEWTCSAVTDGELADLLFILEKIGAIEKPGTGSGLPLIAQERKAQFAERMNMISRSGASASSFRESTFASRWVTTEAPAIPAVSGSSGSAFTTDPAGSAGAVRDAWAQAIEERTAQAPSGDSASAFRSDLAAARAEVFQDYASRLGGTA</sequence>
<proteinExistence type="predicted"/>